<feature type="compositionally biased region" description="Polar residues" evidence="3">
    <location>
        <begin position="59"/>
        <end position="74"/>
    </location>
</feature>
<evidence type="ECO:0000313" key="5">
    <source>
        <dbReference type="EMBL" id="KAG9511006.1"/>
    </source>
</evidence>
<dbReference type="InterPro" id="IPR006671">
    <property type="entry name" value="Cyclin_N"/>
</dbReference>
<feature type="compositionally biased region" description="Basic and acidic residues" evidence="3">
    <location>
        <begin position="150"/>
        <end position="160"/>
    </location>
</feature>
<dbReference type="Gene3D" id="1.10.472.10">
    <property type="entry name" value="Cyclin-like"/>
    <property type="match status" value="1"/>
</dbReference>
<feature type="region of interest" description="Disordered" evidence="3">
    <location>
        <begin position="1"/>
        <end position="95"/>
    </location>
</feature>
<dbReference type="InterPro" id="IPR013763">
    <property type="entry name" value="Cyclin-like_dom"/>
</dbReference>
<keyword evidence="1 2" id="KW-0195">Cyclin</keyword>
<feature type="compositionally biased region" description="Polar residues" evidence="3">
    <location>
        <begin position="11"/>
        <end position="20"/>
    </location>
</feature>
<dbReference type="SMART" id="SM00385">
    <property type="entry name" value="CYCLIN"/>
    <property type="match status" value="1"/>
</dbReference>
<dbReference type="PANTHER" id="PTHR14248">
    <property type="entry name" value="CYCLIN Y, ISOFORM A"/>
    <property type="match status" value="1"/>
</dbReference>
<dbReference type="CDD" id="cd20540">
    <property type="entry name" value="CYCLIN_CCNY_like"/>
    <property type="match status" value="1"/>
</dbReference>
<dbReference type="PIRSF" id="PIRSF028934">
    <property type="entry name" value="Cyclin_CG14939"/>
    <property type="match status" value="1"/>
</dbReference>
<accession>A0ABQ7SC88</accession>
<dbReference type="Proteomes" id="UP000825002">
    <property type="component" value="Unassembled WGS sequence"/>
</dbReference>
<evidence type="ECO:0000256" key="1">
    <source>
        <dbReference type="ARBA" id="ARBA00023127"/>
    </source>
</evidence>
<reference evidence="5 6" key="1">
    <citation type="submission" date="2020-10" db="EMBL/GenBank/DDBJ databases">
        <authorList>
            <person name="Klimov P.B."/>
            <person name="Dyachkov S.M."/>
            <person name="Chetverikov P.E."/>
        </authorList>
    </citation>
    <scope>NUCLEOTIDE SEQUENCE [LARGE SCALE GENOMIC DNA]</scope>
    <source>
        <strain evidence="5">BMOC 18-1129-001#AD2665</strain>
        <tissue evidence="5">Entire mites</tissue>
    </source>
</reference>
<dbReference type="EMBL" id="JAIFTH010000042">
    <property type="protein sequence ID" value="KAG9511006.1"/>
    <property type="molecule type" value="Genomic_DNA"/>
</dbReference>
<feature type="compositionally biased region" description="Basic and acidic residues" evidence="3">
    <location>
        <begin position="21"/>
        <end position="31"/>
    </location>
</feature>
<sequence length="433" mass="48971">MGNISCCRPSSPKQPIGNCSNHDRQHDDISGDSRISSNRIKRQYSKKPKDSDHGGAVFKNSTSNHEQTSTNLQHISEREPDDSENDPSSNPHNQPIFVARSLSLAKATPLEELSLQQITTRPPSGSLVKSATNEKDDLNADNSNKLALSKPRELDVEKKHSSNPLEALAHSSSEIIKRRKNFRSLLVFEYDEKICASKCLPKSSSCATILIDDSTISQPNLKTTIKCVSLAIYYHIKNRTSQRSLEIFDETKYPLLKCKGGDNNAGDSPEDQQHKRLAGVNPLLDPHTDPDQRTIYRYVRTLFNAAQLTSEYAIITLVYIERLMTYAEIDILPHTWRRIFLGAIVLTSKVWEDQAVWNVDYCQILNELSVEDINELERQFLELIQFNMNVPSSVYAKYYFNLRSLANEDGLLPTPQLLTAERAKQLEVRLLVG</sequence>
<dbReference type="InterPro" id="IPR012399">
    <property type="entry name" value="Cyclin_Y"/>
</dbReference>
<gene>
    <name evidence="5" type="primary">ccnyl1</name>
    <name evidence="5" type="ORF">GZH46_00434</name>
</gene>
<proteinExistence type="inferred from homology"/>
<protein>
    <submittedName>
        <fullName evidence="5">Cyclin-Y-like protein 1</fullName>
    </submittedName>
</protein>
<feature type="non-terminal residue" evidence="5">
    <location>
        <position position="1"/>
    </location>
</feature>
<comment type="caution">
    <text evidence="5">The sequence shown here is derived from an EMBL/GenBank/DDBJ whole genome shotgun (WGS) entry which is preliminary data.</text>
</comment>
<dbReference type="SUPFAM" id="SSF47954">
    <property type="entry name" value="Cyclin-like"/>
    <property type="match status" value="1"/>
</dbReference>
<dbReference type="InterPro" id="IPR036915">
    <property type="entry name" value="Cyclin-like_sf"/>
</dbReference>
<organism evidence="5 6">
    <name type="scientific">Fragariocoptes setiger</name>
    <dbReference type="NCBI Taxonomy" id="1670756"/>
    <lineage>
        <taxon>Eukaryota</taxon>
        <taxon>Metazoa</taxon>
        <taxon>Ecdysozoa</taxon>
        <taxon>Arthropoda</taxon>
        <taxon>Chelicerata</taxon>
        <taxon>Arachnida</taxon>
        <taxon>Acari</taxon>
        <taxon>Acariformes</taxon>
        <taxon>Trombidiformes</taxon>
        <taxon>Prostigmata</taxon>
        <taxon>Eupodina</taxon>
        <taxon>Eriophyoidea</taxon>
        <taxon>Phytoptidae</taxon>
        <taxon>Fragariocoptes</taxon>
    </lineage>
</organism>
<dbReference type="Pfam" id="PF00134">
    <property type="entry name" value="Cyclin_N"/>
    <property type="match status" value="1"/>
</dbReference>
<evidence type="ECO:0000259" key="4">
    <source>
        <dbReference type="SMART" id="SM00385"/>
    </source>
</evidence>
<name>A0ABQ7SC88_9ACAR</name>
<evidence type="ECO:0000256" key="3">
    <source>
        <dbReference type="SAM" id="MobiDB-lite"/>
    </source>
</evidence>
<evidence type="ECO:0000313" key="6">
    <source>
        <dbReference type="Proteomes" id="UP000825002"/>
    </source>
</evidence>
<feature type="domain" description="Cyclin-like" evidence="4">
    <location>
        <begin position="297"/>
        <end position="382"/>
    </location>
</feature>
<feature type="region of interest" description="Disordered" evidence="3">
    <location>
        <begin position="114"/>
        <end position="163"/>
    </location>
</feature>
<feature type="compositionally biased region" description="Polar residues" evidence="3">
    <location>
        <begin position="114"/>
        <end position="131"/>
    </location>
</feature>
<keyword evidence="6" id="KW-1185">Reference proteome</keyword>
<evidence type="ECO:0000256" key="2">
    <source>
        <dbReference type="RuleBase" id="RU000383"/>
    </source>
</evidence>
<comment type="similarity">
    <text evidence="2">Belongs to the cyclin family.</text>
</comment>